<accession>A0ABW1VFU4</accession>
<protein>
    <submittedName>
        <fullName evidence="2">Uncharacterized protein</fullName>
    </submittedName>
</protein>
<dbReference type="RefSeq" id="WP_386729343.1">
    <property type="nucleotide sequence ID" value="NZ_JBHSTP010000001.1"/>
</dbReference>
<evidence type="ECO:0000256" key="1">
    <source>
        <dbReference type="SAM" id="Phobius"/>
    </source>
</evidence>
<dbReference type="EMBL" id="JBHSTP010000001">
    <property type="protein sequence ID" value="MFC6355891.1"/>
    <property type="molecule type" value="Genomic_DNA"/>
</dbReference>
<gene>
    <name evidence="2" type="ORF">ACFQB0_07200</name>
</gene>
<sequence length="201" mass="21229">MNRSHLSRLAGLVAAVIGASIAITAIVPASAVTSNESRVQLRVPAPGHSVSWEVTSPADTHARRIVLSLADSSGAALQGADSLRFILRDSHGITFFNGGTVEQLRAERFDLGEFSAGEELRVEARAVLPETAGNEYRTAQASLAFRVDAEQNEQGGILAFTGLDVSGMLALALSFIVGAILLLLVGRRRNIEKEGEHNAAS</sequence>
<keyword evidence="1" id="KW-0472">Membrane</keyword>
<evidence type="ECO:0000313" key="2">
    <source>
        <dbReference type="EMBL" id="MFC6355891.1"/>
    </source>
</evidence>
<dbReference type="Proteomes" id="UP001596306">
    <property type="component" value="Unassembled WGS sequence"/>
</dbReference>
<keyword evidence="1" id="KW-0812">Transmembrane</keyword>
<name>A0ABW1VFU4_9MICO</name>
<reference evidence="3" key="1">
    <citation type="journal article" date="2019" name="Int. J. Syst. Evol. Microbiol.">
        <title>The Global Catalogue of Microorganisms (GCM) 10K type strain sequencing project: providing services to taxonomists for standard genome sequencing and annotation.</title>
        <authorList>
            <consortium name="The Broad Institute Genomics Platform"/>
            <consortium name="The Broad Institute Genome Sequencing Center for Infectious Disease"/>
            <person name="Wu L."/>
            <person name="Ma J."/>
        </authorList>
    </citation>
    <scope>NUCLEOTIDE SEQUENCE [LARGE SCALE GENOMIC DNA]</scope>
    <source>
        <strain evidence="3">CCUG 43304</strain>
    </source>
</reference>
<keyword evidence="3" id="KW-1185">Reference proteome</keyword>
<keyword evidence="1" id="KW-1133">Transmembrane helix</keyword>
<organism evidence="2 3">
    <name type="scientific">Luethyella okanaganae</name>
    <dbReference type="NCBI Taxonomy" id="69372"/>
    <lineage>
        <taxon>Bacteria</taxon>
        <taxon>Bacillati</taxon>
        <taxon>Actinomycetota</taxon>
        <taxon>Actinomycetes</taxon>
        <taxon>Micrococcales</taxon>
        <taxon>Microbacteriaceae</taxon>
        <taxon>Luethyella</taxon>
    </lineage>
</organism>
<feature type="transmembrane region" description="Helical" evidence="1">
    <location>
        <begin position="165"/>
        <end position="185"/>
    </location>
</feature>
<proteinExistence type="predicted"/>
<comment type="caution">
    <text evidence="2">The sequence shown here is derived from an EMBL/GenBank/DDBJ whole genome shotgun (WGS) entry which is preliminary data.</text>
</comment>
<evidence type="ECO:0000313" key="3">
    <source>
        <dbReference type="Proteomes" id="UP001596306"/>
    </source>
</evidence>